<dbReference type="Pfam" id="PF13360">
    <property type="entry name" value="PQQ_2"/>
    <property type="match status" value="1"/>
</dbReference>
<reference evidence="3" key="1">
    <citation type="submission" date="2017-02" db="EMBL/GenBank/DDBJ databases">
        <authorList>
            <person name="Varghese N."/>
            <person name="Submissions S."/>
        </authorList>
    </citation>
    <scope>NUCLEOTIDE SEQUENCE [LARGE SCALE GENOMIC DNA]</scope>
    <source>
        <strain evidence="3">ATCC 700200</strain>
    </source>
</reference>
<dbReference type="SMART" id="SM00564">
    <property type="entry name" value="PQQ"/>
    <property type="match status" value="3"/>
</dbReference>
<dbReference type="SUPFAM" id="SSF50998">
    <property type="entry name" value="Quinoprotein alcohol dehydrogenase-like"/>
    <property type="match status" value="1"/>
</dbReference>
<dbReference type="EMBL" id="FUYE01000024">
    <property type="protein sequence ID" value="SKB07658.1"/>
    <property type="molecule type" value="Genomic_DNA"/>
</dbReference>
<proteinExistence type="predicted"/>
<gene>
    <name evidence="2" type="ORF">SAMN02745166_04744</name>
</gene>
<organism evidence="2 3">
    <name type="scientific">Prosthecobacter debontii</name>
    <dbReference type="NCBI Taxonomy" id="48467"/>
    <lineage>
        <taxon>Bacteria</taxon>
        <taxon>Pseudomonadati</taxon>
        <taxon>Verrucomicrobiota</taxon>
        <taxon>Verrucomicrobiia</taxon>
        <taxon>Verrucomicrobiales</taxon>
        <taxon>Verrucomicrobiaceae</taxon>
        <taxon>Prosthecobacter</taxon>
    </lineage>
</organism>
<evidence type="ECO:0000259" key="1">
    <source>
        <dbReference type="Pfam" id="PF13360"/>
    </source>
</evidence>
<sequence>MEETTIEISRCKKGAVFDDGSCIMKTTLLLSLGLLSIVSPLSAGNWPMWRGSEGDGQTKESGFPLTWSTTENVQWNAELPDRGNSTPVVWGDQVFITQAVEKTGQRLLLCLDRTTGKQLWEAGTIYREPELTHATNPYCSASPATDGQRVVVFFASAGVFCYDMQGREIWKRTDLGKQHHIWGNGTSPVLAGDRVFLNFGPGAKTTLYAFDKATGKTLWQHDEPGGASGEEGNKKWLGSWADPLLRRVGEHHELLMSYPGRVCAFDPMTGKELWTCAGLNALVYNSPLYADGLVVSFGGYGGMGVGVKAGGSGDVTETHRVWHLPKVSQRIGSGVLHEGYHYILSDGGIAECRDLKTGQMVWSERLKGPGPTGQNWSSLVLTGDGLCYAVNQGGDAFVFRASPKFELLATNALGEKVIGSMAMSDGQIFIRGHKHLWCIGAQK</sequence>
<keyword evidence="3" id="KW-1185">Reference proteome</keyword>
<dbReference type="InterPro" id="IPR011047">
    <property type="entry name" value="Quinoprotein_ADH-like_sf"/>
</dbReference>
<dbReference type="STRING" id="48467.SAMN02745166_04744"/>
<dbReference type="Proteomes" id="UP000190774">
    <property type="component" value="Unassembled WGS sequence"/>
</dbReference>
<dbReference type="InterPro" id="IPR015943">
    <property type="entry name" value="WD40/YVTN_repeat-like_dom_sf"/>
</dbReference>
<dbReference type="PANTHER" id="PTHR34512">
    <property type="entry name" value="CELL SURFACE PROTEIN"/>
    <property type="match status" value="1"/>
</dbReference>
<dbReference type="AlphaFoldDB" id="A0A1T4Z1G0"/>
<dbReference type="InterPro" id="IPR018391">
    <property type="entry name" value="PQQ_b-propeller_rpt"/>
</dbReference>
<dbReference type="PANTHER" id="PTHR34512:SF30">
    <property type="entry name" value="OUTER MEMBRANE PROTEIN ASSEMBLY FACTOR BAMB"/>
    <property type="match status" value="1"/>
</dbReference>
<dbReference type="InterPro" id="IPR002372">
    <property type="entry name" value="PQQ_rpt_dom"/>
</dbReference>
<dbReference type="Gene3D" id="2.130.10.10">
    <property type="entry name" value="YVTN repeat-like/Quinoprotein amine dehydrogenase"/>
    <property type="match status" value="2"/>
</dbReference>
<evidence type="ECO:0000313" key="2">
    <source>
        <dbReference type="EMBL" id="SKB07658.1"/>
    </source>
</evidence>
<name>A0A1T4Z1G0_9BACT</name>
<evidence type="ECO:0000313" key="3">
    <source>
        <dbReference type="Proteomes" id="UP000190774"/>
    </source>
</evidence>
<accession>A0A1T4Z1G0</accession>
<protein>
    <submittedName>
        <fullName evidence="2">Outer membrane protein assembly factor BamB, contains PQQ-like beta-propeller repeat</fullName>
    </submittedName>
</protein>
<feature type="domain" description="Pyrrolo-quinoline quinone repeat" evidence="1">
    <location>
        <begin position="109"/>
        <end position="363"/>
    </location>
</feature>